<name>A0A1Q2HT15_9BACT</name>
<evidence type="ECO:0000313" key="1">
    <source>
        <dbReference type="EMBL" id="AQQ10466.1"/>
    </source>
</evidence>
<protein>
    <submittedName>
        <fullName evidence="1">Uncharacterized protein</fullName>
    </submittedName>
</protein>
<proteinExistence type="predicted"/>
<dbReference type="EMBL" id="CP019633">
    <property type="protein sequence ID" value="AQQ10466.1"/>
    <property type="molecule type" value="Genomic_DNA"/>
</dbReference>
<organism evidence="1 2">
    <name type="scientific">Sedimentisphaera cyanobacteriorum</name>
    <dbReference type="NCBI Taxonomy" id="1940790"/>
    <lineage>
        <taxon>Bacteria</taxon>
        <taxon>Pseudomonadati</taxon>
        <taxon>Planctomycetota</taxon>
        <taxon>Phycisphaerae</taxon>
        <taxon>Sedimentisphaerales</taxon>
        <taxon>Sedimentisphaeraceae</taxon>
        <taxon>Sedimentisphaera</taxon>
    </lineage>
</organism>
<keyword evidence="2" id="KW-1185">Reference proteome</keyword>
<sequence>MEKRVIISVLAVLSVSLYCAAKQADPREKSNELSDEELEPLKLKVLCEKKDILGEKECSEKLQCKEPAQQSLFVDRMFCRSFFFALNPYLPEKDFFLNKQIFYFDTRFSKDGEKVFNTTIPGPYIKEAVLEL</sequence>
<dbReference type="AlphaFoldDB" id="A0A1Q2HT15"/>
<evidence type="ECO:0000313" key="2">
    <source>
        <dbReference type="Proteomes" id="UP000188273"/>
    </source>
</evidence>
<dbReference type="Proteomes" id="UP000188273">
    <property type="component" value="Chromosome"/>
</dbReference>
<gene>
    <name evidence="1" type="ORF">L21SP3_02299</name>
</gene>
<dbReference type="KEGG" id="pbu:L21SP3_02299"/>
<reference evidence="2" key="1">
    <citation type="submission" date="2017-02" db="EMBL/GenBank/DDBJ databases">
        <title>Comparative genomics and description of representatives of a novel lineage of planctomycetes thriving in anoxic sediments.</title>
        <authorList>
            <person name="Spring S."/>
            <person name="Bunk B."/>
            <person name="Sproer C."/>
            <person name="Klenk H.-P."/>
        </authorList>
    </citation>
    <scope>NUCLEOTIDE SEQUENCE [LARGE SCALE GENOMIC DNA]</scope>
    <source>
        <strain evidence="2">L21-RPul-D3</strain>
    </source>
</reference>
<accession>A0A1Q2HT15</accession>